<proteinExistence type="predicted"/>
<dbReference type="EMBL" id="AASE01000005">
    <property type="protein sequence ID" value="EAT59311.1"/>
    <property type="molecule type" value="Genomic_DNA"/>
</dbReference>
<comment type="caution">
    <text evidence="2">The sequence shown here is derived from an EMBL/GenBank/DDBJ whole genome shotgun (WGS) entry which is preliminary data.</text>
</comment>
<dbReference type="SUPFAM" id="SSF53335">
    <property type="entry name" value="S-adenosyl-L-methionine-dependent methyltransferases"/>
    <property type="match status" value="1"/>
</dbReference>
<reference evidence="2 3" key="2">
    <citation type="submission" date="2006-07" db="EMBL/GenBank/DDBJ databases">
        <title>Sequencing of the draft genome and assembly of Chlorobium ferroxidans DSM 13031.</title>
        <authorList>
            <consortium name="US DOE Joint Genome Institute (JGI-PGF)"/>
            <person name="Copeland A."/>
            <person name="Lucas S."/>
            <person name="Lapidus A."/>
            <person name="Barry K."/>
            <person name="Glavina del Rio T."/>
            <person name="Dalin E."/>
            <person name="Tice H."/>
            <person name="Bruce D."/>
            <person name="Pitluck S."/>
            <person name="Richardson P."/>
        </authorList>
    </citation>
    <scope>NUCLEOTIDE SEQUENCE [LARGE SCALE GENOMIC DNA]</scope>
    <source>
        <strain evidence="2 3">DSM 13031</strain>
    </source>
</reference>
<reference evidence="2 3" key="1">
    <citation type="submission" date="2006-07" db="EMBL/GenBank/DDBJ databases">
        <title>Annotation of the draft genome assembly of Chlorobium ferroxidans DSM 13031.</title>
        <authorList>
            <consortium name="US DOE Joint Genome Institute (JGI-ORNL)"/>
            <person name="Larimer F."/>
            <person name="Land M."/>
            <person name="Hauser L."/>
        </authorList>
    </citation>
    <scope>NUCLEOTIDE SEQUENCE [LARGE SCALE GENOMIC DNA]</scope>
    <source>
        <strain evidence="2 3">DSM 13031</strain>
    </source>
</reference>
<evidence type="ECO:0000256" key="1">
    <source>
        <dbReference type="ARBA" id="ARBA00022679"/>
    </source>
</evidence>
<dbReference type="Gene3D" id="3.40.50.150">
    <property type="entry name" value="Vaccinia Virus protein VP39"/>
    <property type="match status" value="1"/>
</dbReference>
<keyword evidence="2" id="KW-0489">Methyltransferase</keyword>
<accession>Q0YST5</accession>
<keyword evidence="3" id="KW-1185">Reference proteome</keyword>
<protein>
    <submittedName>
        <fullName evidence="2">Methyltransferase, putative</fullName>
    </submittedName>
</protein>
<dbReference type="Proteomes" id="UP000004162">
    <property type="component" value="Unassembled WGS sequence"/>
</dbReference>
<organism evidence="2 3">
    <name type="scientific">Chlorobium ferrooxidans DSM 13031</name>
    <dbReference type="NCBI Taxonomy" id="377431"/>
    <lineage>
        <taxon>Bacteria</taxon>
        <taxon>Pseudomonadati</taxon>
        <taxon>Chlorobiota</taxon>
        <taxon>Chlorobiia</taxon>
        <taxon>Chlorobiales</taxon>
        <taxon>Chlorobiaceae</taxon>
        <taxon>Chlorobium/Pelodictyon group</taxon>
        <taxon>Chlorobium</taxon>
    </lineage>
</organism>
<dbReference type="GO" id="GO:0008168">
    <property type="term" value="F:methyltransferase activity"/>
    <property type="evidence" value="ECO:0007669"/>
    <property type="project" value="UniProtKB-KW"/>
</dbReference>
<dbReference type="PANTHER" id="PTHR43861:SF3">
    <property type="entry name" value="PUTATIVE (AFU_ORTHOLOGUE AFUA_2G14390)-RELATED"/>
    <property type="match status" value="1"/>
</dbReference>
<dbReference type="CDD" id="cd02440">
    <property type="entry name" value="AdoMet_MTases"/>
    <property type="match status" value="1"/>
</dbReference>
<evidence type="ECO:0000313" key="3">
    <source>
        <dbReference type="Proteomes" id="UP000004162"/>
    </source>
</evidence>
<evidence type="ECO:0000313" key="2">
    <source>
        <dbReference type="EMBL" id="EAT59311.1"/>
    </source>
</evidence>
<dbReference type="PANTHER" id="PTHR43861">
    <property type="entry name" value="TRANS-ACONITATE 2-METHYLTRANSFERASE-RELATED"/>
    <property type="match status" value="1"/>
</dbReference>
<name>Q0YST5_9CHLB</name>
<dbReference type="GO" id="GO:0032259">
    <property type="term" value="P:methylation"/>
    <property type="evidence" value="ECO:0007669"/>
    <property type="project" value="UniProtKB-KW"/>
</dbReference>
<gene>
    <name evidence="2" type="ORF">CferDRAFT_1459</name>
</gene>
<dbReference type="AlphaFoldDB" id="Q0YST5"/>
<keyword evidence="1 2" id="KW-0808">Transferase</keyword>
<sequence>MWDSDPRRRGLAGAVAEAIIARCSPVKTMQALEAGCGTGLVSMAIAPLVKQLTAIDTSQEMLHVLQEKIRSLGLLNVETALLDLSSPSASVERQQSFDLIYSSMTLHHIRDTAGFLRRIATLLAPGGSIAIADLEREDGHFHDDPNEEVHHGFDRTELTAMMEAAGLQGISFNTIYTMNKKSSEGKTTAYPVFLCTATKG</sequence>
<dbReference type="InterPro" id="IPR029063">
    <property type="entry name" value="SAM-dependent_MTases_sf"/>
</dbReference>
<dbReference type="Pfam" id="PF13489">
    <property type="entry name" value="Methyltransf_23"/>
    <property type="match status" value="1"/>
</dbReference>